<dbReference type="GO" id="GO:0009073">
    <property type="term" value="P:aromatic amino acid family biosynthetic process"/>
    <property type="evidence" value="ECO:0007669"/>
    <property type="project" value="UniProtKB-KW"/>
</dbReference>
<dbReference type="InterPro" id="IPR006151">
    <property type="entry name" value="Shikm_DH/Glu-tRNA_Rdtase"/>
</dbReference>
<dbReference type="Gene3D" id="3.20.20.70">
    <property type="entry name" value="Aldolase class I"/>
    <property type="match status" value="1"/>
</dbReference>
<dbReference type="EMBL" id="NBIV01000018">
    <property type="protein sequence ID" value="PXF47859.1"/>
    <property type="molecule type" value="Genomic_DNA"/>
</dbReference>
<evidence type="ECO:0000313" key="10">
    <source>
        <dbReference type="Proteomes" id="UP000247409"/>
    </source>
</evidence>
<protein>
    <recommendedName>
        <fullName evidence="1">shikimate dehydrogenase (NADP(+))</fullName>
        <ecNumber evidence="1">1.1.1.25</ecNumber>
    </recommendedName>
</protein>
<proteinExistence type="inferred from homology"/>
<evidence type="ECO:0000259" key="6">
    <source>
        <dbReference type="Pfam" id="PF01488"/>
    </source>
</evidence>
<dbReference type="Proteomes" id="UP000247409">
    <property type="component" value="Unassembled WGS sequence"/>
</dbReference>
<dbReference type="HAMAP" id="MF_00222">
    <property type="entry name" value="Shikimate_DH_AroE"/>
    <property type="match status" value="1"/>
</dbReference>
<dbReference type="CDD" id="cd01065">
    <property type="entry name" value="NAD_bind_Shikimate_DH"/>
    <property type="match status" value="1"/>
</dbReference>
<keyword evidence="3" id="KW-0521">NADP</keyword>
<evidence type="ECO:0000256" key="1">
    <source>
        <dbReference type="ARBA" id="ARBA00012962"/>
    </source>
</evidence>
<evidence type="ECO:0000256" key="2">
    <source>
        <dbReference type="ARBA" id="ARBA00022605"/>
    </source>
</evidence>
<dbReference type="GO" id="GO:0008652">
    <property type="term" value="P:amino acid biosynthetic process"/>
    <property type="evidence" value="ECO:0007669"/>
    <property type="project" value="UniProtKB-KW"/>
</dbReference>
<dbReference type="STRING" id="448386.A0A2V3J0I4"/>
<accession>A0A2V3J0I4</accession>
<dbReference type="InterPro" id="IPR046346">
    <property type="entry name" value="Aminoacid_DH-like_N_sf"/>
</dbReference>
<keyword evidence="2" id="KW-0028">Amino-acid biosynthesis</keyword>
<dbReference type="CDD" id="cd00502">
    <property type="entry name" value="DHQase_I"/>
    <property type="match status" value="1"/>
</dbReference>
<dbReference type="SUPFAM" id="SSF53223">
    <property type="entry name" value="Aminoacid dehydrogenase-like, N-terminal domain"/>
    <property type="match status" value="1"/>
</dbReference>
<dbReference type="InterPro" id="IPR036291">
    <property type="entry name" value="NAD(P)-bd_dom_sf"/>
</dbReference>
<dbReference type="InterPro" id="IPR041121">
    <property type="entry name" value="SDH_C"/>
</dbReference>
<dbReference type="Pfam" id="PF01487">
    <property type="entry name" value="DHquinase_I"/>
    <property type="match status" value="1"/>
</dbReference>
<dbReference type="NCBIfam" id="TIGR00507">
    <property type="entry name" value="aroE"/>
    <property type="match status" value="1"/>
</dbReference>
<evidence type="ECO:0000313" key="9">
    <source>
        <dbReference type="EMBL" id="PXF47859.1"/>
    </source>
</evidence>
<feature type="domain" description="Quinate/shikimate 5-dehydrogenase/glutamyl-tRNA reductase" evidence="6">
    <location>
        <begin position="401"/>
        <end position="476"/>
    </location>
</feature>
<keyword evidence="10" id="KW-1185">Reference proteome</keyword>
<keyword evidence="4" id="KW-0560">Oxidoreductase</keyword>
<dbReference type="InterPro" id="IPR022893">
    <property type="entry name" value="Shikimate_DH_fam"/>
</dbReference>
<dbReference type="Pfam" id="PF18317">
    <property type="entry name" value="SDH_C"/>
    <property type="match status" value="1"/>
</dbReference>
<organism evidence="9 10">
    <name type="scientific">Gracilariopsis chorda</name>
    <dbReference type="NCBI Taxonomy" id="448386"/>
    <lineage>
        <taxon>Eukaryota</taxon>
        <taxon>Rhodophyta</taxon>
        <taxon>Florideophyceae</taxon>
        <taxon>Rhodymeniophycidae</taxon>
        <taxon>Gracilariales</taxon>
        <taxon>Gracilariaceae</taxon>
        <taxon>Gracilariopsis</taxon>
    </lineage>
</organism>
<dbReference type="GO" id="GO:0009423">
    <property type="term" value="P:chorismate biosynthetic process"/>
    <property type="evidence" value="ECO:0007669"/>
    <property type="project" value="UniProtKB-UniPathway"/>
</dbReference>
<dbReference type="InterPro" id="IPR011342">
    <property type="entry name" value="Shikimate_DH"/>
</dbReference>
<dbReference type="AlphaFoldDB" id="A0A2V3J0I4"/>
<gene>
    <name evidence="9" type="ORF">BWQ96_02245</name>
</gene>
<dbReference type="SUPFAM" id="SSF51569">
    <property type="entry name" value="Aldolase"/>
    <property type="match status" value="1"/>
</dbReference>
<dbReference type="OrthoDB" id="204377at2759"/>
<dbReference type="Gene3D" id="3.40.50.720">
    <property type="entry name" value="NAD(P)-binding Rossmann-like Domain"/>
    <property type="match status" value="1"/>
</dbReference>
<dbReference type="GO" id="GO:0003855">
    <property type="term" value="F:3-dehydroquinate dehydratase activity"/>
    <property type="evidence" value="ECO:0007669"/>
    <property type="project" value="InterPro"/>
</dbReference>
<comment type="caution">
    <text evidence="9">The sequence shown here is derived from an EMBL/GenBank/DDBJ whole genome shotgun (WGS) entry which is preliminary data.</text>
</comment>
<dbReference type="PANTHER" id="PTHR21089:SF1">
    <property type="entry name" value="BIFUNCTIONAL 3-DEHYDROQUINATE DEHYDRATASE_SHIKIMATE DEHYDROGENASE, CHLOROPLASTIC"/>
    <property type="match status" value="1"/>
</dbReference>
<dbReference type="GO" id="GO:0019632">
    <property type="term" value="P:shikimate metabolic process"/>
    <property type="evidence" value="ECO:0007669"/>
    <property type="project" value="InterPro"/>
</dbReference>
<dbReference type="HAMAP" id="MF_00214">
    <property type="entry name" value="AroD"/>
    <property type="match status" value="1"/>
</dbReference>
<dbReference type="InterPro" id="IPR001381">
    <property type="entry name" value="DHquinase_I"/>
</dbReference>
<dbReference type="UniPathway" id="UPA00053">
    <property type="reaction ID" value="UER00087"/>
</dbReference>
<dbReference type="GO" id="GO:0004764">
    <property type="term" value="F:shikimate 3-dehydrogenase (NADP+) activity"/>
    <property type="evidence" value="ECO:0007669"/>
    <property type="project" value="UniProtKB-EC"/>
</dbReference>
<reference evidence="9 10" key="1">
    <citation type="journal article" date="2018" name="Mol. Biol. Evol.">
        <title>Analysis of the draft genome of the red seaweed Gracilariopsis chorda provides insights into genome size evolution in Rhodophyta.</title>
        <authorList>
            <person name="Lee J."/>
            <person name="Yang E.C."/>
            <person name="Graf L."/>
            <person name="Yang J.H."/>
            <person name="Qiu H."/>
            <person name="Zel Zion U."/>
            <person name="Chan C.X."/>
            <person name="Stephens T.G."/>
            <person name="Weber A.P.M."/>
            <person name="Boo G.H."/>
            <person name="Boo S.M."/>
            <person name="Kim K.M."/>
            <person name="Shin Y."/>
            <person name="Jung M."/>
            <person name="Lee S.J."/>
            <person name="Yim H.S."/>
            <person name="Lee J.H."/>
            <person name="Bhattacharya D."/>
            <person name="Yoon H.S."/>
        </authorList>
    </citation>
    <scope>NUCLEOTIDE SEQUENCE [LARGE SCALE GENOMIC DNA]</scope>
    <source>
        <strain evidence="9 10">SKKU-2015</strain>
        <tissue evidence="9">Whole body</tissue>
    </source>
</reference>
<feature type="domain" description="Shikimate dehydrogenase substrate binding N-terminal" evidence="7">
    <location>
        <begin position="292"/>
        <end position="373"/>
    </location>
</feature>
<dbReference type="NCBIfam" id="TIGR01093">
    <property type="entry name" value="aroD"/>
    <property type="match status" value="1"/>
</dbReference>
<dbReference type="GO" id="GO:0050661">
    <property type="term" value="F:NADP binding"/>
    <property type="evidence" value="ECO:0007669"/>
    <property type="project" value="InterPro"/>
</dbReference>
<feature type="domain" description="SDH C-terminal" evidence="8">
    <location>
        <begin position="525"/>
        <end position="556"/>
    </location>
</feature>
<keyword evidence="5" id="KW-0057">Aromatic amino acid biosynthesis</keyword>
<evidence type="ECO:0000259" key="7">
    <source>
        <dbReference type="Pfam" id="PF08501"/>
    </source>
</evidence>
<dbReference type="PANTHER" id="PTHR21089">
    <property type="entry name" value="SHIKIMATE DEHYDROGENASE"/>
    <property type="match status" value="1"/>
</dbReference>
<evidence type="ECO:0000256" key="3">
    <source>
        <dbReference type="ARBA" id="ARBA00022857"/>
    </source>
</evidence>
<dbReference type="Pfam" id="PF08501">
    <property type="entry name" value="Shikimate_dh_N"/>
    <property type="match status" value="1"/>
</dbReference>
<dbReference type="InterPro" id="IPR013785">
    <property type="entry name" value="Aldolase_TIM"/>
</dbReference>
<evidence type="ECO:0000259" key="8">
    <source>
        <dbReference type="Pfam" id="PF18317"/>
    </source>
</evidence>
<evidence type="ECO:0000256" key="5">
    <source>
        <dbReference type="ARBA" id="ARBA00023141"/>
    </source>
</evidence>
<evidence type="ECO:0000256" key="4">
    <source>
        <dbReference type="ARBA" id="ARBA00023002"/>
    </source>
</evidence>
<sequence>MLGFASTGPLLVGQKRSLGPQKSQSRKSIWRCRLRTSPINRAAKSIKNDENENRGRICTSLTGSSVTQQLRQIREAVDAGADLVEIRVDLLHGQSGDEWERILRKASLPTIVTNRASWEGGNCQTSEIQRLQSLLRAVQLGTQHIDVELRAMPLFRQCLQSNGLSLPLESTKLIISYHDFDNSLTPKQIDQILDKMRSAGADICKIAMTATSALDNCTVFHALKRAQTPSIILAMGEIGQPTRILAPKFRSYLSFAAVGEGAGSAPGQISARSLKQMYRFHDIKPSTPAYGVIGNPISHSMSPALHNAAMAKNGLNGVFVACKVEADYPEFIRGMCDLGFNGFSVTIPAKGAAIAAMDYMDDVAQRIGAMNTVVKQRDGTLKGYNTDWVAAISAIEDHLSNGMKGKSVVCIGAGGAGKALAYGALERGALRVCIVNRTKGKAETLAQELGDKAIAVSLEEFNSSDWDYEVLMNTTSVGMYPRIEDTPVKKERLIGGSVVFDAVYNPLKTRLLSEAESRGCVTVSGLEMFVRQAAEQFRLWFPDENVPIETMRRAVLEKLCS</sequence>
<dbReference type="Pfam" id="PF01488">
    <property type="entry name" value="Shikimate_DH"/>
    <property type="match status" value="1"/>
</dbReference>
<name>A0A2V3J0I4_9FLOR</name>
<dbReference type="InterPro" id="IPR013708">
    <property type="entry name" value="Shikimate_DH-bd_N"/>
</dbReference>
<dbReference type="Gene3D" id="3.40.50.10860">
    <property type="entry name" value="Leucine Dehydrogenase, chain A, domain 1"/>
    <property type="match status" value="1"/>
</dbReference>
<dbReference type="EC" id="1.1.1.25" evidence="1"/>
<dbReference type="SUPFAM" id="SSF51735">
    <property type="entry name" value="NAD(P)-binding Rossmann-fold domains"/>
    <property type="match status" value="1"/>
</dbReference>